<dbReference type="AlphaFoldDB" id="A0AB39V348"/>
<organism evidence="2">
    <name type="scientific">Leptotrichia alba</name>
    <dbReference type="NCBI Taxonomy" id="3239304"/>
    <lineage>
        <taxon>Bacteria</taxon>
        <taxon>Fusobacteriati</taxon>
        <taxon>Fusobacteriota</taxon>
        <taxon>Fusobacteriia</taxon>
        <taxon>Fusobacteriales</taxon>
        <taxon>Leptotrichiaceae</taxon>
        <taxon>Leptotrichia</taxon>
    </lineage>
</organism>
<sequence>MNFLSKETRLKKKYKIINYVAKSKLSNVYLAKNEKMEKVIIKECFPEEIVIRNGRYVFTNKYKKDFENFKKNFFKEKCILERFLKKSKKRKTENESGIIKIVDFFSENGTNYIVTEYFCGITLKEYILENRIGKKGLEVNEILKIFFKIADLVCQIHKKNIIHCDLKPSNILINVRGNIKIIDFGASVEKGGKIEFIKVSEGYSPIEIYSEKIKIDERSDVYSLMAILYFMFCGKKVDGVIERFYKPELEFEREVILGFEKIEKFKKMEEVIKKGLEYEREKRFGSVKEMVEEIKKFEPKVLKNCK</sequence>
<protein>
    <submittedName>
        <fullName evidence="2">Serine/threonine-protein kinase</fullName>
        <ecNumber evidence="2">2.7.11.1</ecNumber>
    </submittedName>
</protein>
<accession>A0AB39V348</accession>
<name>A0AB39V348_9FUSO</name>
<dbReference type="CDD" id="cd14014">
    <property type="entry name" value="STKc_PknB_like"/>
    <property type="match status" value="1"/>
</dbReference>
<keyword evidence="2" id="KW-0808">Transferase</keyword>
<dbReference type="Gene3D" id="3.30.200.20">
    <property type="entry name" value="Phosphorylase Kinase, domain 1"/>
    <property type="match status" value="1"/>
</dbReference>
<dbReference type="EC" id="2.7.11.1" evidence="2"/>
<dbReference type="Gene3D" id="1.10.510.10">
    <property type="entry name" value="Transferase(Phosphotransferase) domain 1"/>
    <property type="match status" value="1"/>
</dbReference>
<dbReference type="KEGG" id="lala:AB8B28_09565"/>
<proteinExistence type="predicted"/>
<dbReference type="PROSITE" id="PS00108">
    <property type="entry name" value="PROTEIN_KINASE_ST"/>
    <property type="match status" value="1"/>
</dbReference>
<dbReference type="InterPro" id="IPR008271">
    <property type="entry name" value="Ser/Thr_kinase_AS"/>
</dbReference>
<dbReference type="RefSeq" id="WP_369715494.1">
    <property type="nucleotide sequence ID" value="NZ_CP165647.1"/>
</dbReference>
<dbReference type="PROSITE" id="PS50011">
    <property type="entry name" value="PROTEIN_KINASE_DOM"/>
    <property type="match status" value="1"/>
</dbReference>
<dbReference type="EMBL" id="CP165647">
    <property type="protein sequence ID" value="XDU61890.1"/>
    <property type="molecule type" value="Genomic_DNA"/>
</dbReference>
<evidence type="ECO:0000313" key="2">
    <source>
        <dbReference type="EMBL" id="XDU61890.1"/>
    </source>
</evidence>
<dbReference type="Pfam" id="PF00069">
    <property type="entry name" value="Pkinase"/>
    <property type="match status" value="1"/>
</dbReference>
<dbReference type="InterPro" id="IPR011009">
    <property type="entry name" value="Kinase-like_dom_sf"/>
</dbReference>
<dbReference type="PANTHER" id="PTHR24362">
    <property type="entry name" value="SERINE/THREONINE-PROTEIN KINASE NEK"/>
    <property type="match status" value="1"/>
</dbReference>
<dbReference type="GO" id="GO:0004674">
    <property type="term" value="F:protein serine/threonine kinase activity"/>
    <property type="evidence" value="ECO:0007669"/>
    <property type="project" value="UniProtKB-EC"/>
</dbReference>
<feature type="domain" description="Protein kinase" evidence="1">
    <location>
        <begin position="14"/>
        <end position="301"/>
    </location>
</feature>
<dbReference type="SMART" id="SM00220">
    <property type="entry name" value="S_TKc"/>
    <property type="match status" value="1"/>
</dbReference>
<gene>
    <name evidence="2" type="ORF">AB8B28_09565</name>
</gene>
<dbReference type="GO" id="GO:0005524">
    <property type="term" value="F:ATP binding"/>
    <property type="evidence" value="ECO:0007669"/>
    <property type="project" value="InterPro"/>
</dbReference>
<keyword evidence="2" id="KW-0418">Kinase</keyword>
<dbReference type="PANTHER" id="PTHR24362:SF309">
    <property type="entry name" value="PROTEIN KINASE DOMAIN-CONTAINING PROTEIN"/>
    <property type="match status" value="1"/>
</dbReference>
<dbReference type="InterPro" id="IPR000719">
    <property type="entry name" value="Prot_kinase_dom"/>
</dbReference>
<reference evidence="2" key="1">
    <citation type="submission" date="2024-07" db="EMBL/GenBank/DDBJ databases">
        <authorList>
            <person name="Li X.-J."/>
            <person name="Wang X."/>
        </authorList>
    </citation>
    <scope>NUCLEOTIDE SEQUENCE</scope>
    <source>
        <strain evidence="2">HSP-536</strain>
    </source>
</reference>
<dbReference type="SUPFAM" id="SSF56112">
    <property type="entry name" value="Protein kinase-like (PK-like)"/>
    <property type="match status" value="1"/>
</dbReference>
<evidence type="ECO:0000259" key="1">
    <source>
        <dbReference type="PROSITE" id="PS50011"/>
    </source>
</evidence>